<evidence type="ECO:0000256" key="1">
    <source>
        <dbReference type="ARBA" id="ARBA00007626"/>
    </source>
</evidence>
<organism evidence="4 5">
    <name type="scientific">Arachis hypogaea</name>
    <name type="common">Peanut</name>
    <dbReference type="NCBI Taxonomy" id="3818"/>
    <lineage>
        <taxon>Eukaryota</taxon>
        <taxon>Viridiplantae</taxon>
        <taxon>Streptophyta</taxon>
        <taxon>Embryophyta</taxon>
        <taxon>Tracheophyta</taxon>
        <taxon>Spermatophyta</taxon>
        <taxon>Magnoliopsida</taxon>
        <taxon>eudicotyledons</taxon>
        <taxon>Gunneridae</taxon>
        <taxon>Pentapetalae</taxon>
        <taxon>rosids</taxon>
        <taxon>fabids</taxon>
        <taxon>Fabales</taxon>
        <taxon>Fabaceae</taxon>
        <taxon>Papilionoideae</taxon>
        <taxon>50 kb inversion clade</taxon>
        <taxon>dalbergioids sensu lato</taxon>
        <taxon>Dalbergieae</taxon>
        <taxon>Pterocarpus clade</taxon>
        <taxon>Arachis</taxon>
    </lineage>
</organism>
<keyword evidence="2" id="KW-0677">Repeat</keyword>
<dbReference type="Proteomes" id="UP000289738">
    <property type="component" value="Chromosome A10"/>
</dbReference>
<evidence type="ECO:0008006" key="6">
    <source>
        <dbReference type="Google" id="ProtNLM"/>
    </source>
</evidence>
<dbReference type="Pfam" id="PF13041">
    <property type="entry name" value="PPR_2"/>
    <property type="match status" value="1"/>
</dbReference>
<name>A0A445B896_ARAHY</name>
<evidence type="ECO:0000256" key="3">
    <source>
        <dbReference type="PROSITE-ProRule" id="PRU00708"/>
    </source>
</evidence>
<dbReference type="InterPro" id="IPR002885">
    <property type="entry name" value="PPR_rpt"/>
</dbReference>
<dbReference type="PROSITE" id="PS51375">
    <property type="entry name" value="PPR"/>
    <property type="match status" value="1"/>
</dbReference>
<gene>
    <name evidence="4" type="ORF">Ahy_A10g049939</name>
</gene>
<dbReference type="NCBIfam" id="TIGR00756">
    <property type="entry name" value="PPR"/>
    <property type="match status" value="1"/>
</dbReference>
<protein>
    <recommendedName>
        <fullName evidence="6">Pentatricopeptide repeat-containing protein</fullName>
    </recommendedName>
</protein>
<dbReference type="STRING" id="3818.A0A445B896"/>
<dbReference type="InterPro" id="IPR011990">
    <property type="entry name" value="TPR-like_helical_dom_sf"/>
</dbReference>
<sequence length="93" mass="11065">MIIKAYSKCLELDEAIKVFREMGLYGCEPNVYSYGYIAKELRRVGLNQGFKFFQEMRGKDFVRSDNRLQSCMNRRFKNAIKILFDMLERSCQN</sequence>
<evidence type="ECO:0000313" key="4">
    <source>
        <dbReference type="EMBL" id="RYR34884.1"/>
    </source>
</evidence>
<dbReference type="Gene3D" id="1.25.40.10">
    <property type="entry name" value="Tetratricopeptide repeat domain"/>
    <property type="match status" value="1"/>
</dbReference>
<evidence type="ECO:0000256" key="2">
    <source>
        <dbReference type="ARBA" id="ARBA00022737"/>
    </source>
</evidence>
<comment type="similarity">
    <text evidence="1">Belongs to the PPR family. P subfamily.</text>
</comment>
<feature type="repeat" description="PPR" evidence="3">
    <location>
        <begin position="1"/>
        <end position="29"/>
    </location>
</feature>
<dbReference type="AlphaFoldDB" id="A0A445B896"/>
<reference evidence="4 5" key="1">
    <citation type="submission" date="2019-01" db="EMBL/GenBank/DDBJ databases">
        <title>Sequencing of cultivated peanut Arachis hypogaea provides insights into genome evolution and oil improvement.</title>
        <authorList>
            <person name="Chen X."/>
        </authorList>
    </citation>
    <scope>NUCLEOTIDE SEQUENCE [LARGE SCALE GENOMIC DNA]</scope>
    <source>
        <strain evidence="5">cv. Fuhuasheng</strain>
        <tissue evidence="4">Leaves</tissue>
    </source>
</reference>
<dbReference type="PANTHER" id="PTHR47933:SF11">
    <property type="entry name" value="PENTATRICOPEPTIDE REPEAT-CONTAINING PROTEIN 2"/>
    <property type="match status" value="1"/>
</dbReference>
<dbReference type="EMBL" id="SDMP01000010">
    <property type="protein sequence ID" value="RYR34884.1"/>
    <property type="molecule type" value="Genomic_DNA"/>
</dbReference>
<evidence type="ECO:0000313" key="5">
    <source>
        <dbReference type="Proteomes" id="UP000289738"/>
    </source>
</evidence>
<accession>A0A445B896</accession>
<proteinExistence type="inferred from homology"/>
<dbReference type="GO" id="GO:0003729">
    <property type="term" value="F:mRNA binding"/>
    <property type="evidence" value="ECO:0007669"/>
    <property type="project" value="TreeGrafter"/>
</dbReference>
<keyword evidence="5" id="KW-1185">Reference proteome</keyword>
<comment type="caution">
    <text evidence="4">The sequence shown here is derived from an EMBL/GenBank/DDBJ whole genome shotgun (WGS) entry which is preliminary data.</text>
</comment>
<dbReference type="PANTHER" id="PTHR47933">
    <property type="entry name" value="PENTATRICOPEPTIDE REPEAT-CONTAINING PROTEIN 1, MITOCHONDRIAL"/>
    <property type="match status" value="1"/>
</dbReference>
<dbReference type="InterPro" id="IPR051240">
    <property type="entry name" value="Mito_RNA-Proc/Resp"/>
</dbReference>